<dbReference type="RefSeq" id="WP_256397057.1">
    <property type="nucleotide sequence ID" value="NZ_JANHDL010000004.1"/>
</dbReference>
<gene>
    <name evidence="1" type="ORF">ACFR9T_05975</name>
</gene>
<comment type="caution">
    <text evidence="1">The sequence shown here is derived from an EMBL/GenBank/DDBJ whole genome shotgun (WGS) entry which is preliminary data.</text>
</comment>
<protein>
    <recommendedName>
        <fullName evidence="3">LytR/CpsA/Psr regulator C-terminal domain-containing protein</fullName>
    </recommendedName>
</protein>
<dbReference type="Proteomes" id="UP001597185">
    <property type="component" value="Unassembled WGS sequence"/>
</dbReference>
<evidence type="ECO:0008006" key="3">
    <source>
        <dbReference type="Google" id="ProtNLM"/>
    </source>
</evidence>
<proteinExistence type="predicted"/>
<evidence type="ECO:0000313" key="2">
    <source>
        <dbReference type="Proteomes" id="UP001597185"/>
    </source>
</evidence>
<name>A0ABD6C117_9EURY</name>
<sequence>MSESSADSAAVDSLGPDNACELVFFGFSEQAVEELREGIGLAGVKVNNVGFTTIDQETQSPSVTIQGLDMQNSRLLATTLSEAGLGGLVESDPIVIIEPN</sequence>
<keyword evidence="2" id="KW-1185">Reference proteome</keyword>
<dbReference type="EMBL" id="JBHUDB010000002">
    <property type="protein sequence ID" value="MFD1570133.1"/>
    <property type="molecule type" value="Genomic_DNA"/>
</dbReference>
<evidence type="ECO:0000313" key="1">
    <source>
        <dbReference type="EMBL" id="MFD1570133.1"/>
    </source>
</evidence>
<organism evidence="1 2">
    <name type="scientific">Halorubrum laminariae</name>
    <dbReference type="NCBI Taxonomy" id="1433523"/>
    <lineage>
        <taxon>Archaea</taxon>
        <taxon>Methanobacteriati</taxon>
        <taxon>Methanobacteriota</taxon>
        <taxon>Stenosarchaea group</taxon>
        <taxon>Halobacteria</taxon>
        <taxon>Halobacteriales</taxon>
        <taxon>Haloferacaceae</taxon>
        <taxon>Halorubrum</taxon>
    </lineage>
</organism>
<reference evidence="1 2" key="1">
    <citation type="journal article" date="2019" name="Int. J. Syst. Evol. Microbiol.">
        <title>The Global Catalogue of Microorganisms (GCM) 10K type strain sequencing project: providing services to taxonomists for standard genome sequencing and annotation.</title>
        <authorList>
            <consortium name="The Broad Institute Genomics Platform"/>
            <consortium name="The Broad Institute Genome Sequencing Center for Infectious Disease"/>
            <person name="Wu L."/>
            <person name="Ma J."/>
        </authorList>
    </citation>
    <scope>NUCLEOTIDE SEQUENCE [LARGE SCALE GENOMIC DNA]</scope>
    <source>
        <strain evidence="1 2">CGMCC 1.12689</strain>
    </source>
</reference>
<dbReference type="AlphaFoldDB" id="A0ABD6C117"/>
<accession>A0ABD6C117</accession>